<evidence type="ECO:0000256" key="1">
    <source>
        <dbReference type="ARBA" id="ARBA00004571"/>
    </source>
</evidence>
<dbReference type="PROSITE" id="PS52016">
    <property type="entry name" value="TONB_DEPENDENT_REC_3"/>
    <property type="match status" value="1"/>
</dbReference>
<gene>
    <name evidence="16" type="ORF">JF290_09600</name>
</gene>
<feature type="domain" description="TonB-dependent receptor-like beta-barrel" evidence="14">
    <location>
        <begin position="196"/>
        <end position="611"/>
    </location>
</feature>
<feature type="chain" id="PRO_5035160209" evidence="13">
    <location>
        <begin position="24"/>
        <end position="647"/>
    </location>
</feature>
<evidence type="ECO:0000256" key="13">
    <source>
        <dbReference type="SAM" id="SignalP"/>
    </source>
</evidence>
<dbReference type="InterPro" id="IPR037066">
    <property type="entry name" value="Plug_dom_sf"/>
</dbReference>
<keyword evidence="7 12" id="KW-0798">TonB box</keyword>
<keyword evidence="9 10" id="KW-0998">Cell outer membrane</keyword>
<comment type="caution">
    <text evidence="16">The sequence shown here is derived from an EMBL/GenBank/DDBJ whole genome shotgun (WGS) entry which is preliminary data.</text>
</comment>
<feature type="domain" description="TonB-dependent receptor plug" evidence="15">
    <location>
        <begin position="47"/>
        <end position="141"/>
    </location>
</feature>
<dbReference type="AlphaFoldDB" id="A0A8J7J7C8"/>
<dbReference type="PANTHER" id="PTHR30069">
    <property type="entry name" value="TONB-DEPENDENT OUTER MEMBRANE RECEPTOR"/>
    <property type="match status" value="1"/>
</dbReference>
<comment type="similarity">
    <text evidence="2 10 12">Belongs to the TonB-dependent receptor family.</text>
</comment>
<keyword evidence="16" id="KW-0675">Receptor</keyword>
<proteinExistence type="inferred from homology"/>
<accession>A0A8J7J7C8</accession>
<dbReference type="PANTHER" id="PTHR30069:SF41">
    <property type="entry name" value="HEME_HEMOPEXIN UTILIZATION PROTEIN C"/>
    <property type="match status" value="1"/>
</dbReference>
<dbReference type="SUPFAM" id="SSF56935">
    <property type="entry name" value="Porins"/>
    <property type="match status" value="1"/>
</dbReference>
<keyword evidence="8 10" id="KW-0472">Membrane</keyword>
<comment type="subcellular location">
    <subcellularLocation>
        <location evidence="1 10">Cell outer membrane</location>
        <topology evidence="1 10">Multi-pass membrane protein</topology>
    </subcellularLocation>
</comment>
<name>A0A8J7J7C8_9RHOB</name>
<evidence type="ECO:0000256" key="3">
    <source>
        <dbReference type="ARBA" id="ARBA00022448"/>
    </source>
</evidence>
<evidence type="ECO:0000256" key="5">
    <source>
        <dbReference type="ARBA" id="ARBA00022692"/>
    </source>
</evidence>
<dbReference type="InterPro" id="IPR000531">
    <property type="entry name" value="Beta-barrel_TonB"/>
</dbReference>
<feature type="short sequence motif" description="TonB C-terminal box" evidence="11">
    <location>
        <begin position="630"/>
        <end position="647"/>
    </location>
</feature>
<dbReference type="GO" id="GO:0044718">
    <property type="term" value="P:siderophore transmembrane transport"/>
    <property type="evidence" value="ECO:0007669"/>
    <property type="project" value="TreeGrafter"/>
</dbReference>
<dbReference type="Proteomes" id="UP000619079">
    <property type="component" value="Unassembled WGS sequence"/>
</dbReference>
<evidence type="ECO:0000313" key="17">
    <source>
        <dbReference type="Proteomes" id="UP000619079"/>
    </source>
</evidence>
<keyword evidence="6 13" id="KW-0732">Signal</keyword>
<evidence type="ECO:0000259" key="14">
    <source>
        <dbReference type="Pfam" id="PF00593"/>
    </source>
</evidence>
<sequence length="647" mass="68703">MVLTKKAALLASAAILCATASTGQEVYDLDPIRVEDSDAQDTLGNRLITREEIEARNPSSMADVFDGESEVQSSGGAAIAQKVLVNGIEESLLSVTIDGARQNKSAFHHTGNVLMDPTLLKQVDISSGLSPADAGPGALAGFIAYETMDARDLLEPGRVFGGNALLSFGDNGNSFRRTLSLYGSSDGFEYLLSGTQTTGDDYESGAGTIVPGTQPDLSSFTGKFAYTTDTGKRFEFAANRTEDNGLRAMQAGPGGLYFARPDFGGVVGRPSVYLPALAQRTSYTFTYTDEAPSIAFSPVVQLSYNEQYVEAGAAIGTNASLSGKIENDFILGSGVLTAGIDFFHDTATPEGPLTARFGEETLDNIGLYAQMRQDIGSRLSLSYGVRIDSQRFELADGTEYIDTGISLNGQADIVLTDAWTFNIGAASTWGGYELSEASLINLGTPWVYGTPEASRGNSARMGVRYASGRWEASGALFYTEVEDVNDVLTSGRGVADLTSQGIDASLAYIAVRGFVRINYTNADVKLDGDPVGSTAYYYGRPVGQIFGISAGYAVSPDITIGGTMDIALENDDTEGVGGMSALPGYEVVNVFATYTPPSYQNVEFRLDIRNLFDETYVARSSDGNGLSNVLALEEPGRSIFLTASLKF</sequence>
<organism evidence="16 17">
    <name type="scientific">Sedimentitalea arenosa</name>
    <dbReference type="NCBI Taxonomy" id="2798803"/>
    <lineage>
        <taxon>Bacteria</taxon>
        <taxon>Pseudomonadati</taxon>
        <taxon>Pseudomonadota</taxon>
        <taxon>Alphaproteobacteria</taxon>
        <taxon>Rhodobacterales</taxon>
        <taxon>Paracoccaceae</taxon>
        <taxon>Sedimentitalea</taxon>
    </lineage>
</organism>
<keyword evidence="5 10" id="KW-0812">Transmembrane</keyword>
<evidence type="ECO:0000256" key="9">
    <source>
        <dbReference type="ARBA" id="ARBA00023237"/>
    </source>
</evidence>
<evidence type="ECO:0000256" key="7">
    <source>
        <dbReference type="ARBA" id="ARBA00023077"/>
    </source>
</evidence>
<dbReference type="RefSeq" id="WP_199024627.1">
    <property type="nucleotide sequence ID" value="NZ_JAELVR010000005.1"/>
</dbReference>
<dbReference type="InterPro" id="IPR010917">
    <property type="entry name" value="TonB_rcpt_CS"/>
</dbReference>
<protein>
    <submittedName>
        <fullName evidence="16">TonB-dependent receptor</fullName>
    </submittedName>
</protein>
<keyword evidence="17" id="KW-1185">Reference proteome</keyword>
<evidence type="ECO:0000256" key="8">
    <source>
        <dbReference type="ARBA" id="ARBA00023136"/>
    </source>
</evidence>
<evidence type="ECO:0000256" key="6">
    <source>
        <dbReference type="ARBA" id="ARBA00022729"/>
    </source>
</evidence>
<reference evidence="16" key="1">
    <citation type="submission" date="2020-12" db="EMBL/GenBank/DDBJ databases">
        <title>Sedimentitalea sp. nov., isolated from sand in Incheon.</title>
        <authorList>
            <person name="Kim W."/>
        </authorList>
    </citation>
    <scope>NUCLEOTIDE SEQUENCE</scope>
    <source>
        <strain evidence="16">CAU 1593</strain>
    </source>
</reference>
<dbReference type="InterPro" id="IPR036942">
    <property type="entry name" value="Beta-barrel_TonB_sf"/>
</dbReference>
<dbReference type="EMBL" id="JAELVR010000005">
    <property type="protein sequence ID" value="MBJ6371782.1"/>
    <property type="molecule type" value="Genomic_DNA"/>
</dbReference>
<evidence type="ECO:0000313" key="16">
    <source>
        <dbReference type="EMBL" id="MBJ6371782.1"/>
    </source>
</evidence>
<keyword evidence="3 10" id="KW-0813">Transport</keyword>
<evidence type="ECO:0000256" key="10">
    <source>
        <dbReference type="PROSITE-ProRule" id="PRU01360"/>
    </source>
</evidence>
<dbReference type="Gene3D" id="2.40.170.20">
    <property type="entry name" value="TonB-dependent receptor, beta-barrel domain"/>
    <property type="match status" value="1"/>
</dbReference>
<evidence type="ECO:0000256" key="2">
    <source>
        <dbReference type="ARBA" id="ARBA00009810"/>
    </source>
</evidence>
<dbReference type="Pfam" id="PF00593">
    <property type="entry name" value="TonB_dep_Rec_b-barrel"/>
    <property type="match status" value="1"/>
</dbReference>
<dbReference type="GO" id="GO:0015344">
    <property type="term" value="F:siderophore uptake transmembrane transporter activity"/>
    <property type="evidence" value="ECO:0007669"/>
    <property type="project" value="TreeGrafter"/>
</dbReference>
<dbReference type="GO" id="GO:0009279">
    <property type="term" value="C:cell outer membrane"/>
    <property type="evidence" value="ECO:0007669"/>
    <property type="project" value="UniProtKB-SubCell"/>
</dbReference>
<feature type="signal peptide" evidence="13">
    <location>
        <begin position="1"/>
        <end position="23"/>
    </location>
</feature>
<dbReference type="Gene3D" id="2.170.130.10">
    <property type="entry name" value="TonB-dependent receptor, plug domain"/>
    <property type="match status" value="1"/>
</dbReference>
<dbReference type="PROSITE" id="PS01156">
    <property type="entry name" value="TONB_DEPENDENT_REC_2"/>
    <property type="match status" value="1"/>
</dbReference>
<evidence type="ECO:0000256" key="12">
    <source>
        <dbReference type="RuleBase" id="RU003357"/>
    </source>
</evidence>
<dbReference type="Pfam" id="PF07715">
    <property type="entry name" value="Plug"/>
    <property type="match status" value="1"/>
</dbReference>
<dbReference type="InterPro" id="IPR039426">
    <property type="entry name" value="TonB-dep_rcpt-like"/>
</dbReference>
<evidence type="ECO:0000256" key="11">
    <source>
        <dbReference type="PROSITE-ProRule" id="PRU10144"/>
    </source>
</evidence>
<dbReference type="InterPro" id="IPR012910">
    <property type="entry name" value="Plug_dom"/>
</dbReference>
<evidence type="ECO:0000259" key="15">
    <source>
        <dbReference type="Pfam" id="PF07715"/>
    </source>
</evidence>
<keyword evidence="4 10" id="KW-1134">Transmembrane beta strand</keyword>
<evidence type="ECO:0000256" key="4">
    <source>
        <dbReference type="ARBA" id="ARBA00022452"/>
    </source>
</evidence>